<dbReference type="InterPro" id="IPR001867">
    <property type="entry name" value="OmpR/PhoB-type_DNA-bd"/>
</dbReference>
<keyword evidence="1" id="KW-0238">DNA-binding</keyword>
<reference evidence="3 4" key="1">
    <citation type="journal article" date="2017" name="Genome Announc.">
        <title>Draft Genome Sequence of Agrobacterium tumefaciens Biovar 1 Strain 186, Isolated from Walnut.</title>
        <authorList>
            <person name="Poret-Peterson A.T."/>
            <person name="Bhatnagar S."/>
            <person name="McClean A.E."/>
            <person name="Kluepfel D.A."/>
        </authorList>
    </citation>
    <scope>NUCLEOTIDE SEQUENCE [LARGE SCALE GENOMIC DNA]</scope>
    <source>
        <strain evidence="3 4">186</strain>
    </source>
</reference>
<evidence type="ECO:0000259" key="2">
    <source>
        <dbReference type="Pfam" id="PF00486"/>
    </source>
</evidence>
<accession>A0AAP9E308</accession>
<dbReference type="GO" id="GO:0000160">
    <property type="term" value="P:phosphorelay signal transduction system"/>
    <property type="evidence" value="ECO:0007669"/>
    <property type="project" value="InterPro"/>
</dbReference>
<evidence type="ECO:0000313" key="4">
    <source>
        <dbReference type="Proteomes" id="UP000222296"/>
    </source>
</evidence>
<dbReference type="InterPro" id="IPR036388">
    <property type="entry name" value="WH-like_DNA-bd_sf"/>
</dbReference>
<sequence length="117" mass="12677">MNHIPQTSQFSCPCCGNTIGTAAPVDMVKDKISRGHNERIFSLLASRLGRFVSKDTIVEHIYGDDPDGGPDRADHVVSVLVNKLKNSIEPHGWTIKSIGRGSGNKAHYSLAPIEVTP</sequence>
<dbReference type="SUPFAM" id="SSF46894">
    <property type="entry name" value="C-terminal effector domain of the bipartite response regulators"/>
    <property type="match status" value="1"/>
</dbReference>
<dbReference type="GO" id="GO:0006355">
    <property type="term" value="P:regulation of DNA-templated transcription"/>
    <property type="evidence" value="ECO:0007669"/>
    <property type="project" value="InterPro"/>
</dbReference>
<dbReference type="Pfam" id="PF00486">
    <property type="entry name" value="Trans_reg_C"/>
    <property type="match status" value="1"/>
</dbReference>
<proteinExistence type="predicted"/>
<dbReference type="RefSeq" id="WP_163117930.1">
    <property type="nucleotide sequence ID" value="NZ_CP042274.1"/>
</dbReference>
<gene>
    <name evidence="3" type="ORF">CG010_007125</name>
</gene>
<dbReference type="Gene3D" id="1.10.10.10">
    <property type="entry name" value="Winged helix-like DNA-binding domain superfamily/Winged helix DNA-binding domain"/>
    <property type="match status" value="1"/>
</dbReference>
<dbReference type="InterPro" id="IPR016032">
    <property type="entry name" value="Sig_transdc_resp-reg_C-effctor"/>
</dbReference>
<evidence type="ECO:0000256" key="1">
    <source>
        <dbReference type="ARBA" id="ARBA00023125"/>
    </source>
</evidence>
<organism evidence="3 4">
    <name type="scientific">Agrobacterium tumefaciens</name>
    <dbReference type="NCBI Taxonomy" id="358"/>
    <lineage>
        <taxon>Bacteria</taxon>
        <taxon>Pseudomonadati</taxon>
        <taxon>Pseudomonadota</taxon>
        <taxon>Alphaproteobacteria</taxon>
        <taxon>Hyphomicrobiales</taxon>
        <taxon>Rhizobiaceae</taxon>
        <taxon>Rhizobium/Agrobacterium group</taxon>
        <taxon>Agrobacterium</taxon>
        <taxon>Agrobacterium tumefaciens complex</taxon>
    </lineage>
</organism>
<dbReference type="Proteomes" id="UP000222296">
    <property type="component" value="Chromosome Circular"/>
</dbReference>
<protein>
    <submittedName>
        <fullName evidence="3">Helix-turn-helix domain-containing protein</fullName>
    </submittedName>
</protein>
<dbReference type="GO" id="GO:0003677">
    <property type="term" value="F:DNA binding"/>
    <property type="evidence" value="ECO:0007669"/>
    <property type="project" value="UniProtKB-KW"/>
</dbReference>
<evidence type="ECO:0000313" key="3">
    <source>
        <dbReference type="EMBL" id="QDY93920.2"/>
    </source>
</evidence>
<feature type="domain" description="OmpR/PhoB-type" evidence="2">
    <location>
        <begin position="39"/>
        <end position="96"/>
    </location>
</feature>
<dbReference type="EMBL" id="CP042274">
    <property type="protein sequence ID" value="QDY93920.2"/>
    <property type="molecule type" value="Genomic_DNA"/>
</dbReference>
<name>A0AAP9E308_AGRTU</name>
<dbReference type="AlphaFoldDB" id="A0AAP9E308"/>